<gene>
    <name evidence="1" type="ORF">L6452_10128</name>
</gene>
<dbReference type="EMBL" id="CM042049">
    <property type="protein sequence ID" value="KAI3747612.1"/>
    <property type="molecule type" value="Genomic_DNA"/>
</dbReference>
<comment type="caution">
    <text evidence="1">The sequence shown here is derived from an EMBL/GenBank/DDBJ whole genome shotgun (WGS) entry which is preliminary data.</text>
</comment>
<sequence>MFVCSLSRLTGGSTKRKTYWWMIRFQESGGIGVSGNAPREYVVAVKRLHIGYGKAKLEFENEVKLLSNVQHRNLVRQLDEVAGACGGWEAGDTRNEKQRLQGKWGQQRNRDRKKEGTTRRIDRLFRQATIERLFQQRVEEGATYALIPCQYVNLWYFGLARFQAEDQTMLAHSLLDLFGIMALEIISGQRCTDENFSGPDTAHLSEHAWQLYEKGMHIELIDEVSSKEEYQEANVMKTIEIALMCTQSPVSLRPTMSKVVLMLSSGQSLGPRQLIKPTFIDSHRVVHIGAKWLHNK</sequence>
<evidence type="ECO:0000313" key="2">
    <source>
        <dbReference type="Proteomes" id="UP001055879"/>
    </source>
</evidence>
<reference evidence="2" key="1">
    <citation type="journal article" date="2022" name="Mol. Ecol. Resour.">
        <title>The genomes of chicory, endive, great burdock and yacon provide insights into Asteraceae palaeo-polyploidization history and plant inulin production.</title>
        <authorList>
            <person name="Fan W."/>
            <person name="Wang S."/>
            <person name="Wang H."/>
            <person name="Wang A."/>
            <person name="Jiang F."/>
            <person name="Liu H."/>
            <person name="Zhao H."/>
            <person name="Xu D."/>
            <person name="Zhang Y."/>
        </authorList>
    </citation>
    <scope>NUCLEOTIDE SEQUENCE [LARGE SCALE GENOMIC DNA]</scope>
    <source>
        <strain evidence="2">cv. Niubang</strain>
    </source>
</reference>
<evidence type="ECO:0000313" key="1">
    <source>
        <dbReference type="EMBL" id="KAI3747612.1"/>
    </source>
</evidence>
<keyword evidence="2" id="KW-1185">Reference proteome</keyword>
<accession>A0ACB9DMT6</accession>
<proteinExistence type="predicted"/>
<reference evidence="1 2" key="2">
    <citation type="journal article" date="2022" name="Mol. Ecol. Resour.">
        <title>The genomes of chicory, endive, great burdock and yacon provide insights into Asteraceae paleo-polyploidization history and plant inulin production.</title>
        <authorList>
            <person name="Fan W."/>
            <person name="Wang S."/>
            <person name="Wang H."/>
            <person name="Wang A."/>
            <person name="Jiang F."/>
            <person name="Liu H."/>
            <person name="Zhao H."/>
            <person name="Xu D."/>
            <person name="Zhang Y."/>
        </authorList>
    </citation>
    <scope>NUCLEOTIDE SEQUENCE [LARGE SCALE GENOMIC DNA]</scope>
    <source>
        <strain evidence="2">cv. Niubang</strain>
    </source>
</reference>
<dbReference type="Proteomes" id="UP001055879">
    <property type="component" value="Linkage Group LG03"/>
</dbReference>
<organism evidence="1 2">
    <name type="scientific">Arctium lappa</name>
    <name type="common">Greater burdock</name>
    <name type="synonym">Lappa major</name>
    <dbReference type="NCBI Taxonomy" id="4217"/>
    <lineage>
        <taxon>Eukaryota</taxon>
        <taxon>Viridiplantae</taxon>
        <taxon>Streptophyta</taxon>
        <taxon>Embryophyta</taxon>
        <taxon>Tracheophyta</taxon>
        <taxon>Spermatophyta</taxon>
        <taxon>Magnoliopsida</taxon>
        <taxon>eudicotyledons</taxon>
        <taxon>Gunneridae</taxon>
        <taxon>Pentapetalae</taxon>
        <taxon>asterids</taxon>
        <taxon>campanulids</taxon>
        <taxon>Asterales</taxon>
        <taxon>Asteraceae</taxon>
        <taxon>Carduoideae</taxon>
        <taxon>Cardueae</taxon>
        <taxon>Arctiinae</taxon>
        <taxon>Arctium</taxon>
    </lineage>
</organism>
<protein>
    <submittedName>
        <fullName evidence="1">Uncharacterized protein</fullName>
    </submittedName>
</protein>
<name>A0ACB9DMT6_ARCLA</name>